<proteinExistence type="predicted"/>
<dbReference type="Pfam" id="PF19649">
    <property type="entry name" value="DUF6152"/>
    <property type="match status" value="1"/>
</dbReference>
<reference evidence="3" key="1">
    <citation type="submission" date="2017-08" db="EMBL/GenBank/DDBJ databases">
        <title>A dynamic microbial community with high functional redundancy inhabits the cold, oxic subseafloor aquifer.</title>
        <authorList>
            <person name="Tully B.J."/>
            <person name="Wheat C.G."/>
            <person name="Glazer B.T."/>
            <person name="Huber J.A."/>
        </authorList>
    </citation>
    <scope>NUCLEOTIDE SEQUENCE [LARGE SCALE GENOMIC DNA]</scope>
</reference>
<name>A0A2A5CDD4_9GAMM</name>
<evidence type="ECO:0000313" key="2">
    <source>
        <dbReference type="EMBL" id="PCJ41480.1"/>
    </source>
</evidence>
<comment type="caution">
    <text evidence="2">The sequence shown here is derived from an EMBL/GenBank/DDBJ whole genome shotgun (WGS) entry which is preliminary data.</text>
</comment>
<evidence type="ECO:0000313" key="3">
    <source>
        <dbReference type="Proteomes" id="UP000228987"/>
    </source>
</evidence>
<gene>
    <name evidence="2" type="ORF">COA71_07940</name>
</gene>
<feature type="chain" id="PRO_5012720715" description="DUF5666 domain-containing protein" evidence="1">
    <location>
        <begin position="24"/>
        <end position="350"/>
    </location>
</feature>
<protein>
    <recommendedName>
        <fullName evidence="4">DUF5666 domain-containing protein</fullName>
    </recommendedName>
</protein>
<feature type="signal peptide" evidence="1">
    <location>
        <begin position="1"/>
        <end position="23"/>
    </location>
</feature>
<accession>A0A2A5CDD4</accession>
<dbReference type="AlphaFoldDB" id="A0A2A5CDD4"/>
<keyword evidence="1" id="KW-0732">Signal</keyword>
<dbReference type="InterPro" id="IPR046150">
    <property type="entry name" value="DUF6152"/>
</dbReference>
<evidence type="ECO:0008006" key="4">
    <source>
        <dbReference type="Google" id="ProtNLM"/>
    </source>
</evidence>
<organism evidence="2 3">
    <name type="scientific">SAR86 cluster bacterium</name>
    <dbReference type="NCBI Taxonomy" id="2030880"/>
    <lineage>
        <taxon>Bacteria</taxon>
        <taxon>Pseudomonadati</taxon>
        <taxon>Pseudomonadota</taxon>
        <taxon>Gammaproteobacteria</taxon>
        <taxon>SAR86 cluster</taxon>
    </lineage>
</organism>
<sequence length="350" mass="39265">MSRLLILISALTTFCLFAGSVNAHHSTVALFNGDQTIEITGVIEQVSWRNPHGYILFSVEDESGESILWRAETISYSVMRNRGIQGDEIRVGDTITMAGAPSKLGRPEILARNLLLPGGYEFDFGTGNPYFPAGKAGNLIGYVDPENSGVDIDAAMASADGIFRTWSTIMNDPEAFPMFTGNYPLNDVGEAFLTQWDPWDNELLRCGTKGTPLIMMTPLPVEFTDLGNTIELHMEEYDAMRTIHMNPDAIAPEGSSMFGFSRGHWEGNTLVVETDHISAGYFGWTGEPQSDQITIVERFIPSADYARMDYRLTVTDPIYYTEAFDLTKYFVWLPYRQVRAYECLEREYEN</sequence>
<evidence type="ECO:0000256" key="1">
    <source>
        <dbReference type="SAM" id="SignalP"/>
    </source>
</evidence>
<dbReference type="Proteomes" id="UP000228987">
    <property type="component" value="Unassembled WGS sequence"/>
</dbReference>
<dbReference type="EMBL" id="NVWI01000005">
    <property type="protein sequence ID" value="PCJ41480.1"/>
    <property type="molecule type" value="Genomic_DNA"/>
</dbReference>